<protein>
    <recommendedName>
        <fullName evidence="3">Retrovirus-related Pol polyprotein from transposon TNT 1-94</fullName>
    </recommendedName>
</protein>
<sequence>MEEGESMVEHISKFQSICNQLAGIKVDVPDDDAKAVLLNSMPSCYSNMVFTLSKINPSLEELISSLLDEEKRIMVVEPEETA</sequence>
<comment type="caution">
    <text evidence="1">The sequence shown here is derived from an EMBL/GenBank/DDBJ whole genome shotgun (WGS) entry which is preliminary data.</text>
</comment>
<name>A0AA38C3S0_TAXCH</name>
<evidence type="ECO:0000313" key="2">
    <source>
        <dbReference type="Proteomes" id="UP000824469"/>
    </source>
</evidence>
<dbReference type="EMBL" id="JAHRHJ020003813">
    <property type="protein sequence ID" value="KAH9289447.1"/>
    <property type="molecule type" value="Genomic_DNA"/>
</dbReference>
<evidence type="ECO:0008006" key="3">
    <source>
        <dbReference type="Google" id="ProtNLM"/>
    </source>
</evidence>
<dbReference type="Proteomes" id="UP000824469">
    <property type="component" value="Unassembled WGS sequence"/>
</dbReference>
<feature type="non-terminal residue" evidence="1">
    <location>
        <position position="82"/>
    </location>
</feature>
<accession>A0AA38C3S0</accession>
<dbReference type="AlphaFoldDB" id="A0AA38C3S0"/>
<dbReference type="Pfam" id="PF14223">
    <property type="entry name" value="Retrotran_gag_2"/>
    <property type="match status" value="1"/>
</dbReference>
<keyword evidence="2" id="KW-1185">Reference proteome</keyword>
<organism evidence="1 2">
    <name type="scientific">Taxus chinensis</name>
    <name type="common">Chinese yew</name>
    <name type="synonym">Taxus wallichiana var. chinensis</name>
    <dbReference type="NCBI Taxonomy" id="29808"/>
    <lineage>
        <taxon>Eukaryota</taxon>
        <taxon>Viridiplantae</taxon>
        <taxon>Streptophyta</taxon>
        <taxon>Embryophyta</taxon>
        <taxon>Tracheophyta</taxon>
        <taxon>Spermatophyta</taxon>
        <taxon>Pinopsida</taxon>
        <taxon>Pinidae</taxon>
        <taxon>Conifers II</taxon>
        <taxon>Cupressales</taxon>
        <taxon>Taxaceae</taxon>
        <taxon>Taxus</taxon>
    </lineage>
</organism>
<evidence type="ECO:0000313" key="1">
    <source>
        <dbReference type="EMBL" id="KAH9289447.1"/>
    </source>
</evidence>
<reference evidence="1 2" key="1">
    <citation type="journal article" date="2021" name="Nat. Plants">
        <title>The Taxus genome provides insights into paclitaxel biosynthesis.</title>
        <authorList>
            <person name="Xiong X."/>
            <person name="Gou J."/>
            <person name="Liao Q."/>
            <person name="Li Y."/>
            <person name="Zhou Q."/>
            <person name="Bi G."/>
            <person name="Li C."/>
            <person name="Du R."/>
            <person name="Wang X."/>
            <person name="Sun T."/>
            <person name="Guo L."/>
            <person name="Liang H."/>
            <person name="Lu P."/>
            <person name="Wu Y."/>
            <person name="Zhang Z."/>
            <person name="Ro D.K."/>
            <person name="Shang Y."/>
            <person name="Huang S."/>
            <person name="Yan J."/>
        </authorList>
    </citation>
    <scope>NUCLEOTIDE SEQUENCE [LARGE SCALE GENOMIC DNA]</scope>
    <source>
        <strain evidence="1">Ta-2019</strain>
    </source>
</reference>
<gene>
    <name evidence="1" type="ORF">KI387_033564</name>
</gene>
<proteinExistence type="predicted"/>